<evidence type="ECO:0000313" key="5">
    <source>
        <dbReference type="Proteomes" id="UP000289691"/>
    </source>
</evidence>
<dbReference type="GO" id="GO:0004129">
    <property type="term" value="F:cytochrome-c oxidase activity"/>
    <property type="evidence" value="ECO:0007669"/>
    <property type="project" value="InterPro"/>
</dbReference>
<evidence type="ECO:0000256" key="1">
    <source>
        <dbReference type="SAM" id="MobiDB-lite"/>
    </source>
</evidence>
<feature type="region of interest" description="Disordered" evidence="1">
    <location>
        <begin position="115"/>
        <end position="165"/>
    </location>
</feature>
<dbReference type="PROSITE" id="PS50855">
    <property type="entry name" value="COX1"/>
    <property type="match status" value="1"/>
</dbReference>
<dbReference type="GO" id="GO:0016020">
    <property type="term" value="C:membrane"/>
    <property type="evidence" value="ECO:0007669"/>
    <property type="project" value="InterPro"/>
</dbReference>
<dbReference type="AlphaFoldDB" id="A0A498KZB9"/>
<keyword evidence="2" id="KW-1133">Transmembrane helix</keyword>
<sequence length="165" mass="18340">YQRTLAKWHFWLSMIGTNITFFAMLALGYLGMPRRYATYQFDGALAPLATVTTFHQLASVGALILLVGQLIFVWNLVQSWLEGPQVGADPWNLKEEAPELFGREYIWHENRQETQIATDGGEGEDVAADGGLVDDENETSSERSSDGGEPVEGDDADERPDQTDD</sequence>
<proteinExistence type="predicted"/>
<feature type="compositionally biased region" description="Acidic residues" evidence="1">
    <location>
        <begin position="149"/>
        <end position="158"/>
    </location>
</feature>
<dbReference type="OrthoDB" id="33297at2157"/>
<reference evidence="4 5" key="1">
    <citation type="submission" date="2019-01" db="EMBL/GenBank/DDBJ databases">
        <title>Halorientalis sp. F13-25 a new haloarchaeum isolated from hypersaline water.</title>
        <authorList>
            <person name="Ana D.-V."/>
            <person name="Cristina S.-P."/>
            <person name="Antonio V."/>
        </authorList>
    </citation>
    <scope>NUCLEOTIDE SEQUENCE [LARGE SCALE GENOMIC DNA]</scope>
    <source>
        <strain evidence="4 5">F13-25</strain>
    </source>
</reference>
<comment type="caution">
    <text evidence="4">The sequence shown here is derived from an EMBL/GenBank/DDBJ whole genome shotgun (WGS) entry which is preliminary data.</text>
</comment>
<dbReference type="GO" id="GO:0009060">
    <property type="term" value="P:aerobic respiration"/>
    <property type="evidence" value="ECO:0007669"/>
    <property type="project" value="InterPro"/>
</dbReference>
<dbReference type="GO" id="GO:0020037">
    <property type="term" value="F:heme binding"/>
    <property type="evidence" value="ECO:0007669"/>
    <property type="project" value="InterPro"/>
</dbReference>
<dbReference type="InterPro" id="IPR023616">
    <property type="entry name" value="Cyt_c_oxase-like_su1_dom"/>
</dbReference>
<dbReference type="InterPro" id="IPR036927">
    <property type="entry name" value="Cyt_c_oxase-like_su1_sf"/>
</dbReference>
<accession>A0A498KZB9</accession>
<feature type="transmembrane region" description="Helical" evidence="2">
    <location>
        <begin position="12"/>
        <end position="32"/>
    </location>
</feature>
<keyword evidence="2" id="KW-0812">Transmembrane</keyword>
<dbReference type="PANTHER" id="PTHR10422:SF18">
    <property type="entry name" value="CYTOCHROME C OXIDASE SUBUNIT 1"/>
    <property type="match status" value="1"/>
</dbReference>
<feature type="domain" description="Cytochrome oxidase subunit I profile" evidence="3">
    <location>
        <begin position="1"/>
        <end position="92"/>
    </location>
</feature>
<dbReference type="RefSeq" id="WP_193767655.1">
    <property type="nucleotide sequence ID" value="NZ_RDFA01000003.1"/>
</dbReference>
<dbReference type="GO" id="GO:0015990">
    <property type="term" value="P:electron transport coupled proton transport"/>
    <property type="evidence" value="ECO:0007669"/>
    <property type="project" value="TreeGrafter"/>
</dbReference>
<dbReference type="InterPro" id="IPR000883">
    <property type="entry name" value="Cyt_C_Oxase_1"/>
</dbReference>
<dbReference type="Gene3D" id="1.20.210.10">
    <property type="entry name" value="Cytochrome c oxidase-like, subunit I domain"/>
    <property type="match status" value="1"/>
</dbReference>
<keyword evidence="2" id="KW-0472">Membrane</keyword>
<gene>
    <name evidence="4" type="ORF">EAF64_11590</name>
</gene>
<dbReference type="SUPFAM" id="SSF81442">
    <property type="entry name" value="Cytochrome c oxidase subunit I-like"/>
    <property type="match status" value="1"/>
</dbReference>
<dbReference type="GO" id="GO:0022904">
    <property type="term" value="P:respiratory electron transport chain"/>
    <property type="evidence" value="ECO:0007669"/>
    <property type="project" value="TreeGrafter"/>
</dbReference>
<keyword evidence="5" id="KW-1185">Reference proteome</keyword>
<dbReference type="EMBL" id="RDFA01000003">
    <property type="protein sequence ID" value="RXK49540.1"/>
    <property type="molecule type" value="Genomic_DNA"/>
</dbReference>
<evidence type="ECO:0000313" key="4">
    <source>
        <dbReference type="EMBL" id="RXK49540.1"/>
    </source>
</evidence>
<organism evidence="4 5">
    <name type="scientific">Halorientalis pallida</name>
    <dbReference type="NCBI Taxonomy" id="2479928"/>
    <lineage>
        <taxon>Archaea</taxon>
        <taxon>Methanobacteriati</taxon>
        <taxon>Methanobacteriota</taxon>
        <taxon>Stenosarchaea group</taxon>
        <taxon>Halobacteria</taxon>
        <taxon>Halobacteriales</taxon>
        <taxon>Haloarculaceae</taxon>
        <taxon>Halorientalis</taxon>
    </lineage>
</organism>
<dbReference type="Pfam" id="PF00115">
    <property type="entry name" value="COX1"/>
    <property type="match status" value="1"/>
</dbReference>
<evidence type="ECO:0000256" key="2">
    <source>
        <dbReference type="SAM" id="Phobius"/>
    </source>
</evidence>
<feature type="non-terminal residue" evidence="4">
    <location>
        <position position="1"/>
    </location>
</feature>
<dbReference type="PANTHER" id="PTHR10422">
    <property type="entry name" value="CYTOCHROME C OXIDASE SUBUNIT 1"/>
    <property type="match status" value="1"/>
</dbReference>
<name>A0A498KZB9_9EURY</name>
<protein>
    <submittedName>
        <fullName evidence="4">Cytochrome-c oxidase</fullName>
    </submittedName>
</protein>
<feature type="compositionally biased region" description="Acidic residues" evidence="1">
    <location>
        <begin position="121"/>
        <end position="139"/>
    </location>
</feature>
<evidence type="ECO:0000259" key="3">
    <source>
        <dbReference type="PROSITE" id="PS50855"/>
    </source>
</evidence>
<dbReference type="Proteomes" id="UP000289691">
    <property type="component" value="Unassembled WGS sequence"/>
</dbReference>